<reference evidence="8" key="1">
    <citation type="submission" date="2023-04" db="EMBL/GenBank/DDBJ databases">
        <title>Candida boidinii NBRC 10035.</title>
        <authorList>
            <person name="Ichikawa N."/>
            <person name="Sato H."/>
            <person name="Tonouchi N."/>
        </authorList>
    </citation>
    <scope>NUCLEOTIDE SEQUENCE</scope>
    <source>
        <strain evidence="8">NBRC 10035</strain>
    </source>
</reference>
<evidence type="ECO:0000256" key="2">
    <source>
        <dbReference type="ARBA" id="ARBA00005334"/>
    </source>
</evidence>
<dbReference type="Pfam" id="PF07693">
    <property type="entry name" value="KAP_NTPase"/>
    <property type="match status" value="1"/>
</dbReference>
<dbReference type="AlphaFoldDB" id="A0A9W6T4E2"/>
<evidence type="ECO:0000313" key="9">
    <source>
        <dbReference type="Proteomes" id="UP001165120"/>
    </source>
</evidence>
<dbReference type="EMBL" id="BSXN01001731">
    <property type="protein sequence ID" value="GME74263.1"/>
    <property type="molecule type" value="Genomic_DNA"/>
</dbReference>
<comment type="subcellular location">
    <subcellularLocation>
        <location evidence="1">Nucleus</location>
    </subcellularLocation>
</comment>
<comment type="similarity">
    <text evidence="2">Belongs to the ORC4 family.</text>
</comment>
<evidence type="ECO:0000256" key="1">
    <source>
        <dbReference type="ARBA" id="ARBA00004123"/>
    </source>
</evidence>
<dbReference type="InterPro" id="IPR016527">
    <property type="entry name" value="ORC4"/>
</dbReference>
<organism evidence="8 9">
    <name type="scientific">Candida boidinii</name>
    <name type="common">Yeast</name>
    <dbReference type="NCBI Taxonomy" id="5477"/>
    <lineage>
        <taxon>Eukaryota</taxon>
        <taxon>Fungi</taxon>
        <taxon>Dikarya</taxon>
        <taxon>Ascomycota</taxon>
        <taxon>Saccharomycotina</taxon>
        <taxon>Pichiomycetes</taxon>
        <taxon>Pichiales</taxon>
        <taxon>Pichiaceae</taxon>
        <taxon>Ogataea</taxon>
        <taxon>Ogataea/Candida clade</taxon>
    </lineage>
</organism>
<dbReference type="Pfam" id="PF14629">
    <property type="entry name" value="ORC4_C"/>
    <property type="match status" value="1"/>
</dbReference>
<evidence type="ECO:0000313" key="8">
    <source>
        <dbReference type="EMBL" id="GME74263.1"/>
    </source>
</evidence>
<name>A0A9W6T4E2_CANBO</name>
<evidence type="ECO:0000259" key="7">
    <source>
        <dbReference type="SMART" id="SM00382"/>
    </source>
</evidence>
<accession>A0A9W6T4E2</accession>
<dbReference type="Proteomes" id="UP001165120">
    <property type="component" value="Unassembled WGS sequence"/>
</dbReference>
<evidence type="ECO:0000256" key="6">
    <source>
        <dbReference type="ARBA" id="ARBA00023242"/>
    </source>
</evidence>
<dbReference type="PANTHER" id="PTHR12087">
    <property type="entry name" value="ORIGIN RECOGNITION COMPLEX SUBUNIT 4"/>
    <property type="match status" value="1"/>
</dbReference>
<feature type="domain" description="AAA+ ATPase" evidence="7">
    <location>
        <begin position="40"/>
        <end position="284"/>
    </location>
</feature>
<protein>
    <recommendedName>
        <fullName evidence="3">Origin recognition complex subunit 4</fullName>
    </recommendedName>
</protein>
<dbReference type="SUPFAM" id="SSF52540">
    <property type="entry name" value="P-loop containing nucleoside triphosphate hydrolases"/>
    <property type="match status" value="1"/>
</dbReference>
<comment type="caution">
    <text evidence="8">The sequence shown here is derived from an EMBL/GenBank/DDBJ whole genome shotgun (WGS) entry which is preliminary data.</text>
</comment>
<evidence type="ECO:0000256" key="5">
    <source>
        <dbReference type="ARBA" id="ARBA00023125"/>
    </source>
</evidence>
<dbReference type="InterPro" id="IPR003593">
    <property type="entry name" value="AAA+_ATPase"/>
</dbReference>
<sequence length="584" mass="67206">MTKKLNSRSTDGLEEALLYKLDEEFNQLYTMCENTISYNEGKSCILIGPRGSGKTTLINNVLKKLKGKYPNGFFTIKINGLFHDDDRTAVKEIARQLDWNLMYIQKNQKHNGSIHDNDKVGGYDDDDLQILGEKNIDTDKSNSNRFSEVAFEKRSITETMKGIMSILDKSKLQEEEIDKINRVQIRKNKSALNPNSNSAAQANKVRKLQVTTTHIPIIFIIEEFDRYTNNSKQTLLYNLFDVAQASSTSPISIIGVSTKTTVREQLEKRVKSRFSQRVIKLNKFNKLQDYYELVRRFLVLDDTKRELKKFGQYGKDYNKYINKVIFKETSNAYDIQNPDLKKIIIKNFYTIKDINFLKNELIKVYNSNENFIAKGYPDFTMNNNKRQVLMNYNEFEIIFKIIENLSELEIQLLICCTRIKLKNEINTVNFNQCFNEYNHLINITIHQNQSRFSSVDRLENVGLVNLSKSWSKDVIIISFEKLIKLSLLIEYNRRLLGNGFGYISNNNNNGGGVANGAGLNESGTNGSSTSSASSSGSASAIAASTGELNKVYLVDVTLEEIKNYFHENKNLKDKYEWFNQWCRL</sequence>
<dbReference type="Gene3D" id="3.40.50.300">
    <property type="entry name" value="P-loop containing nucleotide triphosphate hydrolases"/>
    <property type="match status" value="1"/>
</dbReference>
<keyword evidence="6" id="KW-0539">Nucleus</keyword>
<dbReference type="GO" id="GO:0006270">
    <property type="term" value="P:DNA replication initiation"/>
    <property type="evidence" value="ECO:0007669"/>
    <property type="project" value="TreeGrafter"/>
</dbReference>
<keyword evidence="4" id="KW-0235">DNA replication</keyword>
<keyword evidence="5" id="KW-0238">DNA-binding</keyword>
<dbReference type="GO" id="GO:0005664">
    <property type="term" value="C:nuclear origin of replication recognition complex"/>
    <property type="evidence" value="ECO:0007669"/>
    <property type="project" value="TreeGrafter"/>
</dbReference>
<dbReference type="InterPro" id="IPR011646">
    <property type="entry name" value="KAP_P-loop"/>
</dbReference>
<gene>
    <name evidence="8" type="ORF">Cboi02_000435200</name>
</gene>
<evidence type="ECO:0000256" key="3">
    <source>
        <dbReference type="ARBA" id="ARBA00019083"/>
    </source>
</evidence>
<dbReference type="GO" id="GO:0003688">
    <property type="term" value="F:DNA replication origin binding"/>
    <property type="evidence" value="ECO:0007669"/>
    <property type="project" value="TreeGrafter"/>
</dbReference>
<dbReference type="PANTHER" id="PTHR12087:SF0">
    <property type="entry name" value="ORIGIN RECOGNITION COMPLEX SUBUNIT 4"/>
    <property type="match status" value="1"/>
</dbReference>
<evidence type="ECO:0000256" key="4">
    <source>
        <dbReference type="ARBA" id="ARBA00022705"/>
    </source>
</evidence>
<dbReference type="SMART" id="SM00382">
    <property type="entry name" value="AAA"/>
    <property type="match status" value="1"/>
</dbReference>
<dbReference type="InterPro" id="IPR032705">
    <property type="entry name" value="ORC4_C"/>
</dbReference>
<dbReference type="InterPro" id="IPR027417">
    <property type="entry name" value="P-loop_NTPase"/>
</dbReference>
<keyword evidence="9" id="KW-1185">Reference proteome</keyword>
<proteinExistence type="inferred from homology"/>